<organism evidence="4 5">
    <name type="scientific">Blepharisma stoltei</name>
    <dbReference type="NCBI Taxonomy" id="1481888"/>
    <lineage>
        <taxon>Eukaryota</taxon>
        <taxon>Sar</taxon>
        <taxon>Alveolata</taxon>
        <taxon>Ciliophora</taxon>
        <taxon>Postciliodesmatophora</taxon>
        <taxon>Heterotrichea</taxon>
        <taxon>Heterotrichida</taxon>
        <taxon>Blepharismidae</taxon>
        <taxon>Blepharisma</taxon>
    </lineage>
</organism>
<dbReference type="GO" id="GO:0006289">
    <property type="term" value="P:nucleotide-excision repair"/>
    <property type="evidence" value="ECO:0007669"/>
    <property type="project" value="InterPro"/>
</dbReference>
<dbReference type="Gene3D" id="3.10.20.90">
    <property type="entry name" value="Phosphatidylinositol 3-kinase Catalytic Subunit, Chain A, domain 1"/>
    <property type="match status" value="1"/>
</dbReference>
<dbReference type="PANTHER" id="PTHR10621:SF0">
    <property type="entry name" value="UV EXCISION REPAIR PROTEIN RAD23"/>
    <property type="match status" value="1"/>
</dbReference>
<dbReference type="GO" id="GO:0003684">
    <property type="term" value="F:damaged DNA binding"/>
    <property type="evidence" value="ECO:0007669"/>
    <property type="project" value="InterPro"/>
</dbReference>
<name>A0AAU9J6C3_9CILI</name>
<dbReference type="PANTHER" id="PTHR10621">
    <property type="entry name" value="UV EXCISION REPAIR PROTEIN RAD23"/>
    <property type="match status" value="1"/>
</dbReference>
<evidence type="ECO:0000313" key="5">
    <source>
        <dbReference type="Proteomes" id="UP001162131"/>
    </source>
</evidence>
<dbReference type="PROSITE" id="PS50030">
    <property type="entry name" value="UBA"/>
    <property type="match status" value="1"/>
</dbReference>
<dbReference type="InterPro" id="IPR015940">
    <property type="entry name" value="UBA"/>
</dbReference>
<dbReference type="Pfam" id="PF00240">
    <property type="entry name" value="ubiquitin"/>
    <property type="match status" value="1"/>
</dbReference>
<feature type="domain" description="Ubiquitin-like" evidence="3">
    <location>
        <begin position="1"/>
        <end position="70"/>
    </location>
</feature>
<evidence type="ECO:0000313" key="4">
    <source>
        <dbReference type="EMBL" id="CAG9320830.1"/>
    </source>
</evidence>
<dbReference type="InterPro" id="IPR029071">
    <property type="entry name" value="Ubiquitin-like_domsf"/>
</dbReference>
<feature type="compositionally biased region" description="Low complexity" evidence="1">
    <location>
        <begin position="396"/>
        <end position="405"/>
    </location>
</feature>
<dbReference type="SMART" id="SM00213">
    <property type="entry name" value="UBQ"/>
    <property type="match status" value="1"/>
</dbReference>
<feature type="region of interest" description="Disordered" evidence="1">
    <location>
        <begin position="81"/>
        <end position="141"/>
    </location>
</feature>
<dbReference type="InterPro" id="IPR036353">
    <property type="entry name" value="XPC-bd_sf"/>
</dbReference>
<dbReference type="PROSITE" id="PS50053">
    <property type="entry name" value="UBIQUITIN_2"/>
    <property type="match status" value="1"/>
</dbReference>
<dbReference type="GO" id="GO:0005654">
    <property type="term" value="C:nucleoplasm"/>
    <property type="evidence" value="ECO:0007669"/>
    <property type="project" value="TreeGrafter"/>
</dbReference>
<proteinExistence type="predicted"/>
<dbReference type="Proteomes" id="UP001162131">
    <property type="component" value="Unassembled WGS sequence"/>
</dbReference>
<comment type="caution">
    <text evidence="4">The sequence shown here is derived from an EMBL/GenBank/DDBJ whole genome shotgun (WGS) entry which is preliminary data.</text>
</comment>
<evidence type="ECO:0008006" key="6">
    <source>
        <dbReference type="Google" id="ProtNLM"/>
    </source>
</evidence>
<dbReference type="GO" id="GO:0005829">
    <property type="term" value="C:cytosol"/>
    <property type="evidence" value="ECO:0007669"/>
    <property type="project" value="TreeGrafter"/>
</dbReference>
<dbReference type="InterPro" id="IPR000626">
    <property type="entry name" value="Ubiquitin-like_dom"/>
</dbReference>
<gene>
    <name evidence="4" type="ORF">BSTOLATCC_MIC27409</name>
</gene>
<dbReference type="CDD" id="cd17039">
    <property type="entry name" value="Ubl_ubiquitin_like"/>
    <property type="match status" value="1"/>
</dbReference>
<feature type="compositionally biased region" description="Basic and acidic residues" evidence="1">
    <location>
        <begin position="367"/>
        <end position="383"/>
    </location>
</feature>
<dbReference type="SUPFAM" id="SSF101238">
    <property type="entry name" value="XPC-binding domain"/>
    <property type="match status" value="1"/>
</dbReference>
<evidence type="ECO:0000259" key="3">
    <source>
        <dbReference type="PROSITE" id="PS50053"/>
    </source>
</evidence>
<dbReference type="GO" id="GO:0031593">
    <property type="term" value="F:polyubiquitin modification-dependent protein binding"/>
    <property type="evidence" value="ECO:0007669"/>
    <property type="project" value="TreeGrafter"/>
</dbReference>
<evidence type="ECO:0000259" key="2">
    <source>
        <dbReference type="PROSITE" id="PS50030"/>
    </source>
</evidence>
<dbReference type="GO" id="GO:0043161">
    <property type="term" value="P:proteasome-mediated ubiquitin-dependent protein catabolic process"/>
    <property type="evidence" value="ECO:0007669"/>
    <property type="project" value="InterPro"/>
</dbReference>
<feature type="domain" description="UBA" evidence="2">
    <location>
        <begin position="156"/>
        <end position="196"/>
    </location>
</feature>
<dbReference type="EMBL" id="CAJZBQ010000027">
    <property type="protein sequence ID" value="CAG9320830.1"/>
    <property type="molecule type" value="Genomic_DNA"/>
</dbReference>
<sequence>MKVEVTDKQKNHYVLEIEESASPQDFKNRFRQEYNQDIDNCKLIYKGREIKDDKKFSDYSIIEGSKIALLESKFQKREEVKIPPEQNFSKPVSSFSQKPKIPEPNFPQNISSSSKKPQISSEPNFPQPISSGSQKTQNSLSDLTPLQRLSRDLMSPATDELVCQLIMMGFDPELSKQVLIQTNGNLEDSVEILIAQTQYDQPTMQVALDNINNVVDQFMSNPQFQRFIVEIATSPDQYERVISQLSIQDPNVKTWFLINKEAFIEACKKRVIMRINNTQRNRIEEIPDQPIKRQNQGQMGGGMGGMFGMGGMSGIESLSSLGTLGMFGNIGGMGGIDGMSGMARMGMDGSGMMSGLGGLENFGTGKMDRIMNRGSDKFSELNKKSSSPQESDEDSSISGEDSLSSDIEDKNF</sequence>
<dbReference type="AlphaFoldDB" id="A0AAU9J6C3"/>
<dbReference type="GO" id="GO:0070628">
    <property type="term" value="F:proteasome binding"/>
    <property type="evidence" value="ECO:0007669"/>
    <property type="project" value="TreeGrafter"/>
</dbReference>
<feature type="compositionally biased region" description="Polar residues" evidence="1">
    <location>
        <begin position="122"/>
        <end position="141"/>
    </location>
</feature>
<dbReference type="GO" id="GO:0043130">
    <property type="term" value="F:ubiquitin binding"/>
    <property type="evidence" value="ECO:0007669"/>
    <property type="project" value="TreeGrafter"/>
</dbReference>
<protein>
    <recommendedName>
        <fullName evidence="6">Ubiquitin-like domain-containing protein</fullName>
    </recommendedName>
</protein>
<feature type="compositionally biased region" description="Low complexity" evidence="1">
    <location>
        <begin position="107"/>
        <end position="121"/>
    </location>
</feature>
<feature type="region of interest" description="Disordered" evidence="1">
    <location>
        <begin position="367"/>
        <end position="412"/>
    </location>
</feature>
<dbReference type="Gene3D" id="1.10.8.10">
    <property type="entry name" value="DNA helicase RuvA subunit, C-terminal domain"/>
    <property type="match status" value="1"/>
</dbReference>
<dbReference type="InterPro" id="IPR009060">
    <property type="entry name" value="UBA-like_sf"/>
</dbReference>
<accession>A0AAU9J6C3</accession>
<dbReference type="SMART" id="SM00165">
    <property type="entry name" value="UBA"/>
    <property type="match status" value="1"/>
</dbReference>
<dbReference type="SUPFAM" id="SSF46934">
    <property type="entry name" value="UBA-like"/>
    <property type="match status" value="1"/>
</dbReference>
<dbReference type="SUPFAM" id="SSF54236">
    <property type="entry name" value="Ubiquitin-like"/>
    <property type="match status" value="1"/>
</dbReference>
<reference evidence="4" key="1">
    <citation type="submission" date="2021-09" db="EMBL/GenBank/DDBJ databases">
        <authorList>
            <consortium name="AG Swart"/>
            <person name="Singh M."/>
            <person name="Singh A."/>
            <person name="Seah K."/>
            <person name="Emmerich C."/>
        </authorList>
    </citation>
    <scope>NUCLEOTIDE SEQUENCE</scope>
    <source>
        <strain evidence="4">ATCC30299</strain>
    </source>
</reference>
<feature type="compositionally biased region" description="Polar residues" evidence="1">
    <location>
        <begin position="86"/>
        <end position="97"/>
    </location>
</feature>
<evidence type="ECO:0000256" key="1">
    <source>
        <dbReference type="SAM" id="MobiDB-lite"/>
    </source>
</evidence>
<keyword evidence="5" id="KW-1185">Reference proteome</keyword>